<dbReference type="RefSeq" id="WP_117415444.1">
    <property type="nucleotide sequence ID" value="NZ_BRPJ01000073.1"/>
</dbReference>
<protein>
    <submittedName>
        <fullName evidence="6">AraC family transcriptional regulator</fullName>
    </submittedName>
    <submittedName>
        <fullName evidence="5">HTH-type transcriptional regulator YdeC</fullName>
    </submittedName>
</protein>
<feature type="domain" description="HTH araC/xylS-type" evidence="4">
    <location>
        <begin position="198"/>
        <end position="296"/>
    </location>
</feature>
<dbReference type="EMBL" id="QOHO01000009">
    <property type="protein sequence ID" value="RFZ80553.1"/>
    <property type="molecule type" value="Genomic_DNA"/>
</dbReference>
<dbReference type="Proteomes" id="UP001419084">
    <property type="component" value="Unassembled WGS sequence"/>
</dbReference>
<evidence type="ECO:0000256" key="3">
    <source>
        <dbReference type="ARBA" id="ARBA00023163"/>
    </source>
</evidence>
<dbReference type="CDD" id="cd02208">
    <property type="entry name" value="cupin_RmlC-like"/>
    <property type="match status" value="1"/>
</dbReference>
<dbReference type="OrthoDB" id="9778008at2"/>
<dbReference type="PROSITE" id="PS01124">
    <property type="entry name" value="HTH_ARAC_FAMILY_2"/>
    <property type="match status" value="1"/>
</dbReference>
<accession>A0A3E2NHY7</accession>
<dbReference type="PROSITE" id="PS00041">
    <property type="entry name" value="HTH_ARAC_FAMILY_1"/>
    <property type="match status" value="1"/>
</dbReference>
<dbReference type="Pfam" id="PF12833">
    <property type="entry name" value="HTH_18"/>
    <property type="match status" value="1"/>
</dbReference>
<dbReference type="Gene3D" id="2.60.120.10">
    <property type="entry name" value="Jelly Rolls"/>
    <property type="match status" value="1"/>
</dbReference>
<proteinExistence type="predicted"/>
<dbReference type="InterPro" id="IPR018060">
    <property type="entry name" value="HTH_AraC"/>
</dbReference>
<evidence type="ECO:0000256" key="2">
    <source>
        <dbReference type="ARBA" id="ARBA00023125"/>
    </source>
</evidence>
<dbReference type="Gene3D" id="1.10.10.60">
    <property type="entry name" value="Homeodomain-like"/>
    <property type="match status" value="2"/>
</dbReference>
<dbReference type="PANTHER" id="PTHR43280">
    <property type="entry name" value="ARAC-FAMILY TRANSCRIPTIONAL REGULATOR"/>
    <property type="match status" value="1"/>
</dbReference>
<dbReference type="SUPFAM" id="SSF46689">
    <property type="entry name" value="Homeodomain-like"/>
    <property type="match status" value="2"/>
</dbReference>
<keyword evidence="2" id="KW-0238">DNA-binding</keyword>
<dbReference type="InterPro" id="IPR009057">
    <property type="entry name" value="Homeodomain-like_sf"/>
</dbReference>
<dbReference type="PANTHER" id="PTHR43280:SF28">
    <property type="entry name" value="HTH-TYPE TRANSCRIPTIONAL ACTIVATOR RHAS"/>
    <property type="match status" value="1"/>
</dbReference>
<dbReference type="GO" id="GO:0043565">
    <property type="term" value="F:sequence-specific DNA binding"/>
    <property type="evidence" value="ECO:0007669"/>
    <property type="project" value="InterPro"/>
</dbReference>
<evidence type="ECO:0000313" key="5">
    <source>
        <dbReference type="EMBL" id="GLB31501.1"/>
    </source>
</evidence>
<evidence type="ECO:0000313" key="8">
    <source>
        <dbReference type="Proteomes" id="UP001419084"/>
    </source>
</evidence>
<dbReference type="GO" id="GO:0003700">
    <property type="term" value="F:DNA-binding transcription factor activity"/>
    <property type="evidence" value="ECO:0007669"/>
    <property type="project" value="InterPro"/>
</dbReference>
<reference evidence="5 8" key="2">
    <citation type="journal article" date="2024" name="Int. J. Syst. Evol. Microbiol.">
        <title>Lacrimispora brassicae sp. nov. isolated from fermented cabbage, and proposal of Clostridium indicum Gundawar et al. 2019 and Clostridium methoxybenzovorans Mechichi et al. 1999 as heterotypic synonyms of Lacrimispora amygdalina (Parshina et al. 2003) Haas and Blanchard 2020 and Lacrimispora indolis (McClung and McCoy 1957) Haas and Blanchard 2020, respectively.</title>
        <authorList>
            <person name="Kobayashi H."/>
            <person name="Tanizawa Y."/>
            <person name="Sakamoto M."/>
            <person name="Ohkuma M."/>
            <person name="Tohno M."/>
        </authorList>
    </citation>
    <scope>NUCLEOTIDE SEQUENCE [LARGE SCALE GENOMIC DNA]</scope>
    <source>
        <strain evidence="5 8">DSM 12857</strain>
    </source>
</reference>
<reference evidence="6 7" key="1">
    <citation type="submission" date="2018-07" db="EMBL/GenBank/DDBJ databases">
        <title>New species, Clostridium PI-S10-A1B.</title>
        <authorList>
            <person name="Krishna G."/>
            <person name="Summeta K."/>
            <person name="Shikha S."/>
            <person name="Prabhu P.B."/>
            <person name="Suresh K."/>
        </authorList>
    </citation>
    <scope>NUCLEOTIDE SEQUENCE [LARGE SCALE GENOMIC DNA]</scope>
    <source>
        <strain evidence="6 7">PI-S10-A1B</strain>
    </source>
</reference>
<gene>
    <name evidence="5" type="primary">ydeC_2</name>
    <name evidence="6" type="ORF">DS742_02390</name>
    <name evidence="5" type="ORF">LAD12857_34240</name>
</gene>
<evidence type="ECO:0000313" key="6">
    <source>
        <dbReference type="EMBL" id="RFZ80553.1"/>
    </source>
</evidence>
<dbReference type="InterPro" id="IPR003313">
    <property type="entry name" value="AraC-bd"/>
</dbReference>
<dbReference type="EMBL" id="BRPJ01000073">
    <property type="protein sequence ID" value="GLB31501.1"/>
    <property type="molecule type" value="Genomic_DNA"/>
</dbReference>
<keyword evidence="1" id="KW-0805">Transcription regulation</keyword>
<comment type="caution">
    <text evidence="6">The sequence shown here is derived from an EMBL/GenBank/DDBJ whole genome shotgun (WGS) entry which is preliminary data.</text>
</comment>
<keyword evidence="8" id="KW-1185">Reference proteome</keyword>
<dbReference type="Pfam" id="PF02311">
    <property type="entry name" value="AraC_binding"/>
    <property type="match status" value="1"/>
</dbReference>
<dbReference type="SMART" id="SM00342">
    <property type="entry name" value="HTH_ARAC"/>
    <property type="match status" value="1"/>
</dbReference>
<dbReference type="InterPro" id="IPR014710">
    <property type="entry name" value="RmlC-like_jellyroll"/>
</dbReference>
<dbReference type="PRINTS" id="PR00032">
    <property type="entry name" value="HTHARAC"/>
</dbReference>
<dbReference type="InterPro" id="IPR020449">
    <property type="entry name" value="Tscrpt_reg_AraC-type_HTH"/>
</dbReference>
<sequence length="302" mass="35022">MPVSSSISYIDVTKRETKAHGSVFFPAACYSVDFSDVSVPWHWHSELELIMVEKGRSKLYVGARQFLLEEGDGAFVNADILHTASAANEKQGALIHSIVFHPRLIGGIEDSIYWKKYLHPLINNVEFSVQLLSRNTDWQKNILDRIRRAWIEIAADKHGYEFRVRNELSEILLQLSDYQQKEFITIPQRIHRNEQRMKQMLKYIQDHYFEAILLEDIAEAAAVSKSECLRCFREIVGITPLRYVNQYRLLVAAQNLAEKDCQISEIGDGCGFTEMGYFAAQFKKKYGMTPTEYRNREKEKNE</sequence>
<dbReference type="AlphaFoldDB" id="A0A3E2NHY7"/>
<name>A0A3E2NHY7_9FIRM</name>
<evidence type="ECO:0000259" key="4">
    <source>
        <dbReference type="PROSITE" id="PS01124"/>
    </source>
</evidence>
<evidence type="ECO:0000313" key="7">
    <source>
        <dbReference type="Proteomes" id="UP000260680"/>
    </source>
</evidence>
<dbReference type="Proteomes" id="UP000260680">
    <property type="component" value="Unassembled WGS sequence"/>
</dbReference>
<dbReference type="InterPro" id="IPR018062">
    <property type="entry name" value="HTH_AraC-typ_CS"/>
</dbReference>
<dbReference type="SUPFAM" id="SSF51215">
    <property type="entry name" value="Regulatory protein AraC"/>
    <property type="match status" value="1"/>
</dbReference>
<organism evidence="6 7">
    <name type="scientific">Lacrimispora amygdalina</name>
    <dbReference type="NCBI Taxonomy" id="253257"/>
    <lineage>
        <taxon>Bacteria</taxon>
        <taxon>Bacillati</taxon>
        <taxon>Bacillota</taxon>
        <taxon>Clostridia</taxon>
        <taxon>Lachnospirales</taxon>
        <taxon>Lachnospiraceae</taxon>
        <taxon>Lacrimispora</taxon>
    </lineage>
</organism>
<dbReference type="InterPro" id="IPR037923">
    <property type="entry name" value="HTH-like"/>
</dbReference>
<keyword evidence="3" id="KW-0804">Transcription</keyword>
<evidence type="ECO:0000256" key="1">
    <source>
        <dbReference type="ARBA" id="ARBA00023015"/>
    </source>
</evidence>